<feature type="transmembrane region" description="Helical" evidence="1">
    <location>
        <begin position="92"/>
        <end position="114"/>
    </location>
</feature>
<proteinExistence type="predicted"/>
<evidence type="ECO:0000313" key="2">
    <source>
        <dbReference type="EMBL" id="QDP41356.1"/>
    </source>
</evidence>
<dbReference type="RefSeq" id="WP_143895819.1">
    <property type="nucleotide sequence ID" value="NZ_CP041666.1"/>
</dbReference>
<keyword evidence="1" id="KW-0472">Membrane</keyword>
<sequence length="214" mass="24721">MKRKKLSFYYLMMWIIVLSFIGYGLFLFIQPVYQNQPSMPNVLSMAMAMVLQQTRMQALSFLPMMDACHLLCGDKETWMPQHGNPILDSTNYILSILLVISTACLIGWVFVYALLAPLKQPGKKKEKPKGKKELYIVGATFILAILWVVVLIRRFPSVLKLDIYFWMYSTVVFLMVVTLVLLVIGGVGELYSYMRNQWFPKKSTKRKRRGGKSK</sequence>
<reference evidence="2 3" key="1">
    <citation type="submission" date="2019-07" db="EMBL/GenBank/DDBJ databases">
        <authorList>
            <person name="Li J."/>
        </authorList>
    </citation>
    <scope>NUCLEOTIDE SEQUENCE [LARGE SCALE GENOMIC DNA]</scope>
    <source>
        <strain evidence="2 3">TKL69</strain>
    </source>
</reference>
<dbReference type="Proteomes" id="UP000315215">
    <property type="component" value="Chromosome"/>
</dbReference>
<feature type="transmembrane region" description="Helical" evidence="1">
    <location>
        <begin position="134"/>
        <end position="153"/>
    </location>
</feature>
<evidence type="ECO:0000313" key="3">
    <source>
        <dbReference type="Proteomes" id="UP000315215"/>
    </source>
</evidence>
<dbReference type="OrthoDB" id="9977787at2"/>
<feature type="transmembrane region" description="Helical" evidence="1">
    <location>
        <begin position="165"/>
        <end position="191"/>
    </location>
</feature>
<name>A0A516KJ24_9BACI</name>
<protein>
    <submittedName>
        <fullName evidence="2">Uncharacterized protein</fullName>
    </submittedName>
</protein>
<dbReference type="AlphaFoldDB" id="A0A516KJ24"/>
<keyword evidence="1" id="KW-1133">Transmembrane helix</keyword>
<feature type="transmembrane region" description="Helical" evidence="1">
    <location>
        <begin position="7"/>
        <end position="29"/>
    </location>
</feature>
<accession>A0A516KJ24</accession>
<evidence type="ECO:0000256" key="1">
    <source>
        <dbReference type="SAM" id="Phobius"/>
    </source>
</evidence>
<dbReference type="EMBL" id="CP041666">
    <property type="protein sequence ID" value="QDP41356.1"/>
    <property type="molecule type" value="Genomic_DNA"/>
</dbReference>
<organism evidence="2 3">
    <name type="scientific">Radiobacillus deserti</name>
    <dbReference type="NCBI Taxonomy" id="2594883"/>
    <lineage>
        <taxon>Bacteria</taxon>
        <taxon>Bacillati</taxon>
        <taxon>Bacillota</taxon>
        <taxon>Bacilli</taxon>
        <taxon>Bacillales</taxon>
        <taxon>Bacillaceae</taxon>
        <taxon>Radiobacillus</taxon>
    </lineage>
</organism>
<gene>
    <name evidence="2" type="ORF">FN924_14890</name>
</gene>
<keyword evidence="1" id="KW-0812">Transmembrane</keyword>
<dbReference type="KEGG" id="aqt:FN924_14890"/>
<keyword evidence="3" id="KW-1185">Reference proteome</keyword>